<keyword evidence="2" id="KW-1185">Reference proteome</keyword>
<dbReference type="EMBL" id="SWAD01000051">
    <property type="protein sequence ID" value="TMQ76421.1"/>
    <property type="molecule type" value="Genomic_DNA"/>
</dbReference>
<proteinExistence type="predicted"/>
<dbReference type="RefSeq" id="WP_171047341.1">
    <property type="nucleotide sequence ID" value="NZ_SWAD01000051.1"/>
</dbReference>
<evidence type="ECO:0000313" key="1">
    <source>
        <dbReference type="EMBL" id="TMQ76421.1"/>
    </source>
</evidence>
<gene>
    <name evidence="1" type="ORF">ACCUM_4342</name>
</gene>
<accession>A0A5S4EM26</accession>
<dbReference type="Proteomes" id="UP000306324">
    <property type="component" value="Unassembled WGS sequence"/>
</dbReference>
<reference evidence="1 2" key="1">
    <citation type="submission" date="2019-04" db="EMBL/GenBank/DDBJ databases">
        <title>A novel phosphate-accumulating bacterium identified in bioreactor for phosphate removal from wastewater.</title>
        <authorList>
            <person name="Kotlyarov R.Y."/>
            <person name="Beletsky A.V."/>
            <person name="Kallistova A.Y."/>
            <person name="Dorofeev A.G."/>
            <person name="Nikolaev Y.Y."/>
            <person name="Pimenov N.V."/>
            <person name="Ravin N.V."/>
            <person name="Mardanov A.V."/>
        </authorList>
    </citation>
    <scope>NUCLEOTIDE SEQUENCE [LARGE SCALE GENOMIC DNA]</scope>
    <source>
        <strain evidence="1 2">Bin19</strain>
    </source>
</reference>
<protein>
    <submittedName>
        <fullName evidence="1">Uncharacterized protein</fullName>
    </submittedName>
</protein>
<organism evidence="1 2">
    <name type="scientific">Candidatus Accumulibacter phosphatis</name>
    <dbReference type="NCBI Taxonomy" id="327160"/>
    <lineage>
        <taxon>Bacteria</taxon>
        <taxon>Pseudomonadati</taxon>
        <taxon>Pseudomonadota</taxon>
        <taxon>Betaproteobacteria</taxon>
        <taxon>Candidatus Accumulibacter</taxon>
    </lineage>
</organism>
<dbReference type="AlphaFoldDB" id="A0A5S4EM26"/>
<name>A0A5S4EM26_9PROT</name>
<comment type="caution">
    <text evidence="1">The sequence shown here is derived from an EMBL/GenBank/DDBJ whole genome shotgun (WGS) entry which is preliminary data.</text>
</comment>
<evidence type="ECO:0000313" key="2">
    <source>
        <dbReference type="Proteomes" id="UP000306324"/>
    </source>
</evidence>
<sequence>MPSLRLSFDHHDDHHFTTDALIVAGIHVADRFARPANTWRDEAAAGGLQP</sequence>